<dbReference type="Bgee" id="FBgn0081378">
    <property type="expression patterns" value="Expressed in female reproductive system and 3 other cell types or tissues"/>
</dbReference>
<dbReference type="RefSeq" id="XP_001355943.2">
    <property type="nucleotide sequence ID" value="XM_001355907.4"/>
</dbReference>
<dbReference type="OMA" id="QKYREDW"/>
<dbReference type="eggNOG" id="ENOG502TB9F">
    <property type="taxonomic scope" value="Eukaryota"/>
</dbReference>
<dbReference type="HOGENOM" id="CLU_064811_0_0_1"/>
<name>Q29L22_DROPS</name>
<accession>Q29L22</accession>
<keyword evidence="2" id="KW-1185">Reference proteome</keyword>
<reference evidence="3" key="1">
    <citation type="submission" date="2025-08" db="UniProtKB">
        <authorList>
            <consortium name="RefSeq"/>
        </authorList>
    </citation>
    <scope>IDENTIFICATION</scope>
    <source>
        <strain evidence="3">MV-25-SWS-2005</strain>
        <tissue evidence="3">Whole body</tissue>
    </source>
</reference>
<organism evidence="2 3">
    <name type="scientific">Drosophila pseudoobscura pseudoobscura</name>
    <name type="common">Fruit fly</name>
    <dbReference type="NCBI Taxonomy" id="46245"/>
    <lineage>
        <taxon>Eukaryota</taxon>
        <taxon>Metazoa</taxon>
        <taxon>Ecdysozoa</taxon>
        <taxon>Arthropoda</taxon>
        <taxon>Hexapoda</taxon>
        <taxon>Insecta</taxon>
        <taxon>Pterygota</taxon>
        <taxon>Neoptera</taxon>
        <taxon>Endopterygota</taxon>
        <taxon>Diptera</taxon>
        <taxon>Brachycera</taxon>
        <taxon>Muscomorpha</taxon>
        <taxon>Ephydroidea</taxon>
        <taxon>Drosophilidae</taxon>
        <taxon>Drosophila</taxon>
        <taxon>Sophophora</taxon>
    </lineage>
</organism>
<feature type="compositionally biased region" description="Basic residues" evidence="1">
    <location>
        <begin position="102"/>
        <end position="112"/>
    </location>
</feature>
<gene>
    <name evidence="3" type="primary">l(2)05714</name>
</gene>
<evidence type="ECO:0000256" key="1">
    <source>
        <dbReference type="SAM" id="MobiDB-lite"/>
    </source>
</evidence>
<dbReference type="InParanoid" id="Q29L22"/>
<proteinExistence type="predicted"/>
<protein>
    <submittedName>
        <fullName evidence="3">Uncharacterized protein l(2)05714</fullName>
    </submittedName>
</protein>
<feature type="region of interest" description="Disordered" evidence="1">
    <location>
        <begin position="93"/>
        <end position="112"/>
    </location>
</feature>
<evidence type="ECO:0000313" key="2">
    <source>
        <dbReference type="Proteomes" id="UP000001819"/>
    </source>
</evidence>
<accession>A0A6I8UI95</accession>
<dbReference type="AlphaFoldDB" id="Q29L22"/>
<dbReference type="KEGG" id="dpo:4816729"/>
<dbReference type="FunCoup" id="Q29L22">
    <property type="interactions" value="29"/>
</dbReference>
<evidence type="ECO:0000313" key="3">
    <source>
        <dbReference type="RefSeq" id="XP_001355943.2"/>
    </source>
</evidence>
<dbReference type="GeneID" id="4816729"/>
<sequence length="252" mass="29222">MKGIKSERGAPFNTSKVKRLYHQRYRAEWERIPSFSLWLRPSNDGYSAQCQICDATVLARLASVKQHHNTRKHQESMKCNEFLSMNMIKAEDGIIPNEPKPKPKPKAKAKPKMKIEKIEAVEDHEMASNDDSILDDLLGNESLERAYLSEGENVDEREEQHLGEPETEELETEMIQMKHDDVNGVQLEDMHEVSIPEENIMSEFDLFGKSVSLQLNHMDLEDALMCQERLQVVLTEYRLKILKRNREAKRST</sequence>
<dbReference type="Proteomes" id="UP000001819">
    <property type="component" value="Chromosome 4"/>
</dbReference>